<dbReference type="InterPro" id="IPR014710">
    <property type="entry name" value="RmlC-like_jellyroll"/>
</dbReference>
<evidence type="ECO:0000256" key="2">
    <source>
        <dbReference type="ARBA" id="ARBA00022448"/>
    </source>
</evidence>
<feature type="region of interest" description="Disordered" evidence="9">
    <location>
        <begin position="1"/>
        <end position="32"/>
    </location>
</feature>
<dbReference type="Gene3D" id="1.10.287.70">
    <property type="match status" value="1"/>
</dbReference>
<feature type="compositionally biased region" description="Polar residues" evidence="9">
    <location>
        <begin position="1"/>
        <end position="12"/>
    </location>
</feature>
<dbReference type="EMBL" id="JAKKPZ010000002">
    <property type="protein sequence ID" value="KAI1726519.1"/>
    <property type="molecule type" value="Genomic_DNA"/>
</dbReference>
<organism evidence="12 13">
    <name type="scientific">Ditylenchus destructor</name>
    <dbReference type="NCBI Taxonomy" id="166010"/>
    <lineage>
        <taxon>Eukaryota</taxon>
        <taxon>Metazoa</taxon>
        <taxon>Ecdysozoa</taxon>
        <taxon>Nematoda</taxon>
        <taxon>Chromadorea</taxon>
        <taxon>Rhabditida</taxon>
        <taxon>Tylenchina</taxon>
        <taxon>Tylenchomorpha</taxon>
        <taxon>Sphaerularioidea</taxon>
        <taxon>Anguinidae</taxon>
        <taxon>Anguininae</taxon>
        <taxon>Ditylenchus</taxon>
    </lineage>
</organism>
<feature type="transmembrane region" description="Helical" evidence="10">
    <location>
        <begin position="358"/>
        <end position="377"/>
    </location>
</feature>
<feature type="transmembrane region" description="Helical" evidence="10">
    <location>
        <begin position="225"/>
        <end position="248"/>
    </location>
</feature>
<dbReference type="Pfam" id="PF00027">
    <property type="entry name" value="cNMP_binding"/>
    <property type="match status" value="1"/>
</dbReference>
<evidence type="ECO:0000259" key="11">
    <source>
        <dbReference type="PROSITE" id="PS50042"/>
    </source>
</evidence>
<dbReference type="CDD" id="cd00038">
    <property type="entry name" value="CAP_ED"/>
    <property type="match status" value="1"/>
</dbReference>
<evidence type="ECO:0000256" key="5">
    <source>
        <dbReference type="ARBA" id="ARBA00023065"/>
    </source>
</evidence>
<dbReference type="SMART" id="SM00100">
    <property type="entry name" value="cNMP"/>
    <property type="match status" value="1"/>
</dbReference>
<dbReference type="Pfam" id="PF00520">
    <property type="entry name" value="Ion_trans"/>
    <property type="match status" value="1"/>
</dbReference>
<dbReference type="InterPro" id="IPR005821">
    <property type="entry name" value="Ion_trans_dom"/>
</dbReference>
<evidence type="ECO:0000256" key="9">
    <source>
        <dbReference type="SAM" id="MobiDB-lite"/>
    </source>
</evidence>
<keyword evidence="6 10" id="KW-0472">Membrane</keyword>
<dbReference type="PROSITE" id="PS50042">
    <property type="entry name" value="CNMP_BINDING_3"/>
    <property type="match status" value="1"/>
</dbReference>
<gene>
    <name evidence="12" type="ORF">DdX_03241</name>
</gene>
<comment type="caution">
    <text evidence="12">The sequence shown here is derived from an EMBL/GenBank/DDBJ whole genome shotgun (WGS) entry which is preliminary data.</text>
</comment>
<dbReference type="SUPFAM" id="SSF81324">
    <property type="entry name" value="Voltage-gated potassium channels"/>
    <property type="match status" value="1"/>
</dbReference>
<dbReference type="PROSITE" id="PS00888">
    <property type="entry name" value="CNMP_BINDING_1"/>
    <property type="match status" value="1"/>
</dbReference>
<dbReference type="InterPro" id="IPR050866">
    <property type="entry name" value="CNG_cation_channel"/>
</dbReference>
<comment type="subcellular location">
    <subcellularLocation>
        <location evidence="1">Membrane</location>
        <topology evidence="1">Multi-pass membrane protein</topology>
    </subcellularLocation>
</comment>
<evidence type="ECO:0000256" key="10">
    <source>
        <dbReference type="SAM" id="Phobius"/>
    </source>
</evidence>
<keyword evidence="4 10" id="KW-1133">Transmembrane helix</keyword>
<evidence type="ECO:0000256" key="1">
    <source>
        <dbReference type="ARBA" id="ARBA00004141"/>
    </source>
</evidence>
<dbReference type="AlphaFoldDB" id="A0AAD4NCP5"/>
<evidence type="ECO:0000313" key="12">
    <source>
        <dbReference type="EMBL" id="KAI1726519.1"/>
    </source>
</evidence>
<evidence type="ECO:0000313" key="13">
    <source>
        <dbReference type="Proteomes" id="UP001201812"/>
    </source>
</evidence>
<protein>
    <submittedName>
        <fullName evidence="12">Ion transport protein domain-containing protein</fullName>
    </submittedName>
</protein>
<feature type="compositionally biased region" description="Polar residues" evidence="9">
    <location>
        <begin position="118"/>
        <end position="139"/>
    </location>
</feature>
<dbReference type="GO" id="GO:0030553">
    <property type="term" value="F:cGMP binding"/>
    <property type="evidence" value="ECO:0007669"/>
    <property type="project" value="TreeGrafter"/>
</dbReference>
<feature type="transmembrane region" description="Helical" evidence="10">
    <location>
        <begin position="260"/>
        <end position="278"/>
    </location>
</feature>
<evidence type="ECO:0000256" key="3">
    <source>
        <dbReference type="ARBA" id="ARBA00022692"/>
    </source>
</evidence>
<dbReference type="Gene3D" id="2.60.120.10">
    <property type="entry name" value="Jelly Rolls"/>
    <property type="match status" value="1"/>
</dbReference>
<evidence type="ECO:0000256" key="4">
    <source>
        <dbReference type="ARBA" id="ARBA00022989"/>
    </source>
</evidence>
<dbReference type="InterPro" id="IPR018490">
    <property type="entry name" value="cNMP-bd_dom_sf"/>
</dbReference>
<keyword evidence="5" id="KW-0406">Ion transport</keyword>
<dbReference type="Gene3D" id="1.10.287.630">
    <property type="entry name" value="Helix hairpin bin"/>
    <property type="match status" value="1"/>
</dbReference>
<dbReference type="GO" id="GO:0005886">
    <property type="term" value="C:plasma membrane"/>
    <property type="evidence" value="ECO:0007669"/>
    <property type="project" value="TreeGrafter"/>
</dbReference>
<dbReference type="GO" id="GO:0017071">
    <property type="term" value="C:intracellular cyclic nucleotide activated cation channel complex"/>
    <property type="evidence" value="ECO:0007669"/>
    <property type="project" value="TreeGrafter"/>
</dbReference>
<dbReference type="GO" id="GO:0005223">
    <property type="term" value="F:intracellularly cGMP-activated cation channel activity"/>
    <property type="evidence" value="ECO:0007669"/>
    <property type="project" value="TreeGrafter"/>
</dbReference>
<evidence type="ECO:0000256" key="8">
    <source>
        <dbReference type="ARBA" id="ARBA00023303"/>
    </source>
</evidence>
<keyword evidence="2" id="KW-0813">Transport</keyword>
<feature type="transmembrane region" description="Helical" evidence="10">
    <location>
        <begin position="492"/>
        <end position="512"/>
    </location>
</feature>
<dbReference type="SUPFAM" id="SSF51206">
    <property type="entry name" value="cAMP-binding domain-like"/>
    <property type="match status" value="1"/>
</dbReference>
<proteinExistence type="predicted"/>
<dbReference type="Proteomes" id="UP001201812">
    <property type="component" value="Unassembled WGS sequence"/>
</dbReference>
<dbReference type="GO" id="GO:0005222">
    <property type="term" value="F:intracellularly cAMP-activated cation channel activity"/>
    <property type="evidence" value="ECO:0007669"/>
    <property type="project" value="TreeGrafter"/>
</dbReference>
<name>A0AAD4NCP5_9BILA</name>
<dbReference type="InterPro" id="IPR000595">
    <property type="entry name" value="cNMP-bd_dom"/>
</dbReference>
<reference evidence="12" key="1">
    <citation type="submission" date="2022-01" db="EMBL/GenBank/DDBJ databases">
        <title>Genome Sequence Resource for Two Populations of Ditylenchus destructor, the Migratory Endoparasitic Phytonematode.</title>
        <authorList>
            <person name="Zhang H."/>
            <person name="Lin R."/>
            <person name="Xie B."/>
        </authorList>
    </citation>
    <scope>NUCLEOTIDE SEQUENCE</scope>
    <source>
        <strain evidence="12">BazhouSP</strain>
    </source>
</reference>
<keyword evidence="3 10" id="KW-0812">Transmembrane</keyword>
<dbReference type="GO" id="GO:0044877">
    <property type="term" value="F:protein-containing complex binding"/>
    <property type="evidence" value="ECO:0007669"/>
    <property type="project" value="TreeGrafter"/>
</dbReference>
<dbReference type="PANTHER" id="PTHR45638">
    <property type="entry name" value="CYCLIC NUCLEOTIDE-GATED CATION CHANNEL SUBUNIT A"/>
    <property type="match status" value="1"/>
</dbReference>
<evidence type="ECO:0000256" key="6">
    <source>
        <dbReference type="ARBA" id="ARBA00023136"/>
    </source>
</evidence>
<keyword evidence="13" id="KW-1185">Reference proteome</keyword>
<dbReference type="InterPro" id="IPR018488">
    <property type="entry name" value="cNMP-bd_CS"/>
</dbReference>
<evidence type="ECO:0000256" key="7">
    <source>
        <dbReference type="ARBA" id="ARBA00023286"/>
    </source>
</evidence>
<accession>A0AAD4NCP5</accession>
<keyword evidence="8" id="KW-0407">Ion channel</keyword>
<dbReference type="PANTHER" id="PTHR45638:SF11">
    <property type="entry name" value="CYCLIC NUCLEOTIDE-GATED CATION CHANNEL SUBUNIT A"/>
    <property type="match status" value="1"/>
</dbReference>
<feature type="domain" description="Cyclic nucleotide-binding" evidence="11">
    <location>
        <begin position="588"/>
        <end position="693"/>
    </location>
</feature>
<keyword evidence="7" id="KW-1071">Ligand-gated ion channel</keyword>
<feature type="region of interest" description="Disordered" evidence="9">
    <location>
        <begin position="116"/>
        <end position="143"/>
    </location>
</feature>
<sequence>METNESDATSEPATLAPKIDEDDANDSATVENERKPKFADVVAVTMLIKSWVSSVHPRDGQGNQETADIQHQLNTSLVFEPLPVTLSRAESYRGSTAKLDALSNPGVNLRKEIALASASKSRQRNQNGTKEQSTSNEKIASNLAPPNANVNGHLSHSRHTQVSELPNFVENSTANSTAPILGRSEVSWLTRAKSTVTMIGKKFNSLRTKLASLPTECIDPAKSFYYYWTFFVYIGFLYNSFMCVIFVFDDTQGKLFRAWLIFNILFDIIFWLDILVNAKLSMMEDGMTIRNWRRLAKRYFKSRQFAVDALAVIPTDFLLFTDTKYSLVRVNRLLKCYRVWDFVERTNMRTNYPNGFRIFHIVIVCVVLFHWNAALYFKISLLHGIFSTDFAAWEFNYVKIQDPIFSTCDILLSEGREVCGFNETGLDIDKRDEYREQMSSYWENRSETINFSNFTKQYSLSIYWSSLTLTTSGQQPWPTEALHNFLEVFDTIIGVLVFAVIVGSVGNVVVTMNRSRAEVQQLMDGIKFYMNYRNVSADIQRRVMDCVGYIQQHAMISDENLIMESIPPRLQGELAVHLHMETLKKVELLAECEPSLLYELVLRLQMHMFAPNDYLCRVGDIAKEMFIVKSGILESLSAIGVVSETYREGTTFGELSILKVMNQNRSNRRGQSLRSVGYSEVYVLRQEDVLEVLCDYSEARNNLILKARKMLRERESVDLENEENIDDAINQGYILASHSLNEKLEILTHTVQSLDRQVDRLYDTFRVKSSTMKKQVTRLEEVYRENKSIIKNNYYKRKLHT</sequence>